<keyword evidence="1" id="KW-1133">Transmembrane helix</keyword>
<dbReference type="OrthoDB" id="9823248at2"/>
<dbReference type="RefSeq" id="WP_146594334.1">
    <property type="nucleotide sequence ID" value="NZ_SJPT01000003.1"/>
</dbReference>
<accession>A0A5C6CIG1</accession>
<evidence type="ECO:0000313" key="2">
    <source>
        <dbReference type="EMBL" id="TWU24082.1"/>
    </source>
</evidence>
<dbReference type="EMBL" id="SJPT01000003">
    <property type="protein sequence ID" value="TWU24082.1"/>
    <property type="molecule type" value="Genomic_DNA"/>
</dbReference>
<feature type="transmembrane region" description="Helical" evidence="1">
    <location>
        <begin position="12"/>
        <end position="34"/>
    </location>
</feature>
<keyword evidence="1" id="KW-0472">Membrane</keyword>
<evidence type="ECO:0000256" key="1">
    <source>
        <dbReference type="SAM" id="Phobius"/>
    </source>
</evidence>
<organism evidence="2 3">
    <name type="scientific">Novipirellula galeiformis</name>
    <dbReference type="NCBI Taxonomy" id="2528004"/>
    <lineage>
        <taxon>Bacteria</taxon>
        <taxon>Pseudomonadati</taxon>
        <taxon>Planctomycetota</taxon>
        <taxon>Planctomycetia</taxon>
        <taxon>Pirellulales</taxon>
        <taxon>Pirellulaceae</taxon>
        <taxon>Novipirellula</taxon>
    </lineage>
</organism>
<gene>
    <name evidence="2" type="ORF">Pla52o_20050</name>
</gene>
<dbReference type="AlphaFoldDB" id="A0A5C6CIG1"/>
<name>A0A5C6CIG1_9BACT</name>
<protein>
    <submittedName>
        <fullName evidence="2">Uncharacterized protein</fullName>
    </submittedName>
</protein>
<evidence type="ECO:0000313" key="3">
    <source>
        <dbReference type="Proteomes" id="UP000316304"/>
    </source>
</evidence>
<proteinExistence type="predicted"/>
<keyword evidence="3" id="KW-1185">Reference proteome</keyword>
<reference evidence="2 3" key="1">
    <citation type="submission" date="2019-02" db="EMBL/GenBank/DDBJ databases">
        <title>Deep-cultivation of Planctomycetes and their phenomic and genomic characterization uncovers novel biology.</title>
        <authorList>
            <person name="Wiegand S."/>
            <person name="Jogler M."/>
            <person name="Boedeker C."/>
            <person name="Pinto D."/>
            <person name="Vollmers J."/>
            <person name="Rivas-Marin E."/>
            <person name="Kohn T."/>
            <person name="Peeters S.H."/>
            <person name="Heuer A."/>
            <person name="Rast P."/>
            <person name="Oberbeckmann S."/>
            <person name="Bunk B."/>
            <person name="Jeske O."/>
            <person name="Meyerdierks A."/>
            <person name="Storesund J.E."/>
            <person name="Kallscheuer N."/>
            <person name="Luecker S."/>
            <person name="Lage O.M."/>
            <person name="Pohl T."/>
            <person name="Merkel B.J."/>
            <person name="Hornburger P."/>
            <person name="Mueller R.-W."/>
            <person name="Bruemmer F."/>
            <person name="Labrenz M."/>
            <person name="Spormann A.M."/>
            <person name="Op Den Camp H."/>
            <person name="Overmann J."/>
            <person name="Amann R."/>
            <person name="Jetten M.S.M."/>
            <person name="Mascher T."/>
            <person name="Medema M.H."/>
            <person name="Devos D.P."/>
            <person name="Kaster A.-K."/>
            <person name="Ovreas L."/>
            <person name="Rohde M."/>
            <person name="Galperin M.Y."/>
            <person name="Jogler C."/>
        </authorList>
    </citation>
    <scope>NUCLEOTIDE SEQUENCE [LARGE SCALE GENOMIC DNA]</scope>
    <source>
        <strain evidence="2 3">Pla52o</strain>
    </source>
</reference>
<sequence length="291" mass="32762">MDIFDSFPTTGTLILLGLPLLYLFGTPLLILATFRAEAFPTIEPVPPDEPLPEVVRQRFFEVHESLTRLGFSNEGTFFLPQAVANVKSLIVVFINRAEATGAVSAVVYADQNGSWSLQESFTEFCTRFDDDSEINTGNQNTLGAFPIPSSYLSTQHPRIRDVEDLFAAHQAIQRHHALRRRPLNRLDEQFGGDVAAYISAGMTAEFEYAKACGYLRYLGGDHDGVTAAMKDSPYRPSPPFNKPQYGATFVGAYLMAWKQLWPMKPFFSRARYRRDRQLLEEAGFKLPSNYL</sequence>
<comment type="caution">
    <text evidence="2">The sequence shown here is derived from an EMBL/GenBank/DDBJ whole genome shotgun (WGS) entry which is preliminary data.</text>
</comment>
<keyword evidence="1" id="KW-0812">Transmembrane</keyword>
<dbReference type="Proteomes" id="UP000316304">
    <property type="component" value="Unassembled WGS sequence"/>
</dbReference>